<dbReference type="PRINTS" id="PR00725">
    <property type="entry name" value="DADACBPTASE1"/>
</dbReference>
<proteinExistence type="inferred from homology"/>
<evidence type="ECO:0000256" key="4">
    <source>
        <dbReference type="ARBA" id="ARBA00012448"/>
    </source>
</evidence>
<dbReference type="Proteomes" id="UP000012019">
    <property type="component" value="Unassembled WGS sequence"/>
</dbReference>
<dbReference type="eggNOG" id="COG1686">
    <property type="taxonomic scope" value="Bacteria"/>
</dbReference>
<dbReference type="GO" id="GO:0009002">
    <property type="term" value="F:serine-type D-Ala-D-Ala carboxypeptidase activity"/>
    <property type="evidence" value="ECO:0007669"/>
    <property type="project" value="UniProtKB-EC"/>
</dbReference>
<dbReference type="PANTHER" id="PTHR21581:SF6">
    <property type="entry name" value="TRAFFICKING PROTEIN PARTICLE COMPLEX SUBUNIT 12"/>
    <property type="match status" value="1"/>
</dbReference>
<accession>M7P1P5</accession>
<evidence type="ECO:0000256" key="15">
    <source>
        <dbReference type="RuleBase" id="RU004016"/>
    </source>
</evidence>
<evidence type="ECO:0000256" key="13">
    <source>
        <dbReference type="PIRSR" id="PIRSR618044-1"/>
    </source>
</evidence>
<feature type="domain" description="Peptidase S11 D-Ala-D-Ala carboxypeptidase A C-terminal" evidence="17">
    <location>
        <begin position="276"/>
        <end position="366"/>
    </location>
</feature>
<dbReference type="PANTHER" id="PTHR21581">
    <property type="entry name" value="D-ALANYL-D-ALANINE CARBOXYPEPTIDASE"/>
    <property type="match status" value="1"/>
</dbReference>
<dbReference type="InterPro" id="IPR012338">
    <property type="entry name" value="Beta-lactam/transpept-like"/>
</dbReference>
<evidence type="ECO:0000256" key="12">
    <source>
        <dbReference type="ARBA" id="ARBA00034000"/>
    </source>
</evidence>
<dbReference type="GO" id="GO:0009252">
    <property type="term" value="P:peptidoglycan biosynthetic process"/>
    <property type="evidence" value="ECO:0007669"/>
    <property type="project" value="UniProtKB-UniPathway"/>
</dbReference>
<feature type="signal peptide" evidence="16">
    <location>
        <begin position="1"/>
        <end position="22"/>
    </location>
</feature>
<dbReference type="EMBL" id="APHR01000026">
    <property type="protein sequence ID" value="EMR13382.1"/>
    <property type="molecule type" value="Genomic_DNA"/>
</dbReference>
<evidence type="ECO:0000256" key="6">
    <source>
        <dbReference type="ARBA" id="ARBA00022670"/>
    </source>
</evidence>
<keyword evidence="9" id="KW-0133">Cell shape</keyword>
<comment type="similarity">
    <text evidence="3 15">Belongs to the peptidase S11 family.</text>
</comment>
<evidence type="ECO:0000313" key="19">
    <source>
        <dbReference type="Proteomes" id="UP000012019"/>
    </source>
</evidence>
<dbReference type="OrthoDB" id="9795979at2"/>
<dbReference type="Gene3D" id="3.40.710.10">
    <property type="entry name" value="DD-peptidase/beta-lactamase superfamily"/>
    <property type="match status" value="1"/>
</dbReference>
<feature type="chain" id="PRO_5004082481" description="serine-type D-Ala-D-Ala carboxypeptidase" evidence="16">
    <location>
        <begin position="23"/>
        <end position="383"/>
    </location>
</feature>
<keyword evidence="10" id="KW-0573">Peptidoglycan synthesis</keyword>
<keyword evidence="11" id="KW-0961">Cell wall biogenesis/degradation</keyword>
<feature type="active site" evidence="13">
    <location>
        <position position="124"/>
    </location>
</feature>
<keyword evidence="6" id="KW-0645">Protease</keyword>
<keyword evidence="7 16" id="KW-0732">Signal</keyword>
<evidence type="ECO:0000313" key="18">
    <source>
        <dbReference type="EMBL" id="EMR13382.1"/>
    </source>
</evidence>
<evidence type="ECO:0000256" key="1">
    <source>
        <dbReference type="ARBA" id="ARBA00003217"/>
    </source>
</evidence>
<dbReference type="InterPro" id="IPR012907">
    <property type="entry name" value="Peptidase_S11_C"/>
</dbReference>
<comment type="caution">
    <text evidence="18">The sequence shown here is derived from an EMBL/GenBank/DDBJ whole genome shotgun (WGS) entry which is preliminary data.</text>
</comment>
<name>M7P1P5_9GAMM</name>
<keyword evidence="19" id="KW-1185">Reference proteome</keyword>
<evidence type="ECO:0000256" key="14">
    <source>
        <dbReference type="PIRSR" id="PIRSR618044-2"/>
    </source>
</evidence>
<dbReference type="Pfam" id="PF00768">
    <property type="entry name" value="Peptidase_S11"/>
    <property type="match status" value="1"/>
</dbReference>
<evidence type="ECO:0000256" key="11">
    <source>
        <dbReference type="ARBA" id="ARBA00023316"/>
    </source>
</evidence>
<dbReference type="GO" id="GO:0071555">
    <property type="term" value="P:cell wall organization"/>
    <property type="evidence" value="ECO:0007669"/>
    <property type="project" value="UniProtKB-KW"/>
</dbReference>
<dbReference type="AlphaFoldDB" id="M7P1P5"/>
<dbReference type="Gene3D" id="2.60.410.10">
    <property type="entry name" value="D-Ala-D-Ala carboxypeptidase, C-terminal domain"/>
    <property type="match status" value="1"/>
</dbReference>
<comment type="catalytic activity">
    <reaction evidence="12">
        <text>Preferential cleavage: (Ac)2-L-Lys-D-Ala-|-D-Ala. Also transpeptidation of peptidyl-alanyl moieties that are N-acyl substituents of D-alanine.</text>
        <dbReference type="EC" id="3.4.16.4"/>
    </reaction>
</comment>
<evidence type="ECO:0000256" key="10">
    <source>
        <dbReference type="ARBA" id="ARBA00022984"/>
    </source>
</evidence>
<comment type="pathway">
    <text evidence="2">Cell wall biogenesis; peptidoglycan biosynthesis.</text>
</comment>
<evidence type="ECO:0000256" key="7">
    <source>
        <dbReference type="ARBA" id="ARBA00022729"/>
    </source>
</evidence>
<dbReference type="GO" id="GO:0006508">
    <property type="term" value="P:proteolysis"/>
    <property type="evidence" value="ECO:0007669"/>
    <property type="project" value="UniProtKB-KW"/>
</dbReference>
<dbReference type="STRING" id="1286106.MPL1_05424"/>
<keyword evidence="5 18" id="KW-0121">Carboxypeptidase</keyword>
<sequence>MIKKIQTLLFAMVILPLSASFAGAPVAPNPAAPQIAASSYILVDFDSGIVVAEGNPDERLPPASITKLMTSYVLFNELASGNVKLEDEVLISERAWRMVGSRSFIEVNTRVPVEALLRGMIVQSGNDAAVALAEHVAGSEEVFAQMMNQYAQKLGMYNTNYTNSTGLPDPELYTTSRDIATLAAAMIRNFPEYYRWYSEKEYTYNNITQHNRNRLLWRDETVDGLKTGHTEAAGYCLAASAKRGDMRLISVVLGTRSENVRAQETSKLLNYGFRFFESHQLYPAGHVVTQNRVWKGSEKELAIGVQQPLNVLVPRGRYENLVATSHLTTPIVAPITAGSPLGEVEIRLNNEVIATQTLVAMQDVPAGSLWRRLVDALLMLIWG</sequence>
<dbReference type="GO" id="GO:0008360">
    <property type="term" value="P:regulation of cell shape"/>
    <property type="evidence" value="ECO:0007669"/>
    <property type="project" value="UniProtKB-KW"/>
</dbReference>
<dbReference type="SUPFAM" id="SSF69189">
    <property type="entry name" value="Penicillin-binding protein associated domain"/>
    <property type="match status" value="1"/>
</dbReference>
<dbReference type="EC" id="3.4.16.4" evidence="4"/>
<evidence type="ECO:0000256" key="9">
    <source>
        <dbReference type="ARBA" id="ARBA00022960"/>
    </source>
</evidence>
<feature type="binding site" evidence="14">
    <location>
        <position position="226"/>
    </location>
    <ligand>
        <name>substrate</name>
    </ligand>
</feature>
<dbReference type="SMART" id="SM00936">
    <property type="entry name" value="PBP5_C"/>
    <property type="match status" value="1"/>
</dbReference>
<comment type="function">
    <text evidence="1">Removes C-terminal D-alanyl residues from sugar-peptide cell wall precursors.</text>
</comment>
<dbReference type="InterPro" id="IPR018044">
    <property type="entry name" value="Peptidase_S11"/>
</dbReference>
<evidence type="ECO:0000256" key="5">
    <source>
        <dbReference type="ARBA" id="ARBA00022645"/>
    </source>
</evidence>
<evidence type="ECO:0000256" key="3">
    <source>
        <dbReference type="ARBA" id="ARBA00007164"/>
    </source>
</evidence>
<evidence type="ECO:0000256" key="2">
    <source>
        <dbReference type="ARBA" id="ARBA00004752"/>
    </source>
</evidence>
<dbReference type="InterPro" id="IPR037167">
    <property type="entry name" value="Peptidase_S11_C_sf"/>
</dbReference>
<dbReference type="SUPFAM" id="SSF56601">
    <property type="entry name" value="beta-lactamase/transpeptidase-like"/>
    <property type="match status" value="1"/>
</dbReference>
<evidence type="ECO:0000259" key="17">
    <source>
        <dbReference type="SMART" id="SM00936"/>
    </source>
</evidence>
<protein>
    <recommendedName>
        <fullName evidence="4">serine-type D-Ala-D-Ala carboxypeptidase</fullName>
        <ecNumber evidence="4">3.4.16.4</ecNumber>
    </recommendedName>
</protein>
<feature type="active site" description="Proton acceptor" evidence="13">
    <location>
        <position position="67"/>
    </location>
</feature>
<gene>
    <name evidence="18" type="ORF">MPL1_05424</name>
</gene>
<dbReference type="UniPathway" id="UPA00219"/>
<dbReference type="Pfam" id="PF07943">
    <property type="entry name" value="PBP5_C"/>
    <property type="match status" value="1"/>
</dbReference>
<feature type="active site" description="Acyl-ester intermediate" evidence="13">
    <location>
        <position position="64"/>
    </location>
</feature>
<organism evidence="18 19">
    <name type="scientific">Methylophaga lonarensis MPL</name>
    <dbReference type="NCBI Taxonomy" id="1286106"/>
    <lineage>
        <taxon>Bacteria</taxon>
        <taxon>Pseudomonadati</taxon>
        <taxon>Pseudomonadota</taxon>
        <taxon>Gammaproteobacteria</taxon>
        <taxon>Thiotrichales</taxon>
        <taxon>Piscirickettsiaceae</taxon>
        <taxon>Methylophaga</taxon>
    </lineage>
</organism>
<dbReference type="PATRIC" id="fig|1286106.3.peg.1088"/>
<dbReference type="InterPro" id="IPR015956">
    <property type="entry name" value="Peniciliin-bd_prot_C_sf"/>
</dbReference>
<evidence type="ECO:0000256" key="16">
    <source>
        <dbReference type="SAM" id="SignalP"/>
    </source>
</evidence>
<reference evidence="18 19" key="1">
    <citation type="journal article" date="2013" name="Genome Announc.">
        <title>Draft Genome Sequence of Methylophaga lonarensis MPLT, a Haloalkaliphilic (Non-Methane-Utilizing) Methylotroph.</title>
        <authorList>
            <person name="Shetty S.A."/>
            <person name="Marathe N.P."/>
            <person name="Munot H."/>
            <person name="Antony C.P."/>
            <person name="Dhotre D.P."/>
            <person name="Murrell J.C."/>
            <person name="Shouche Y.S."/>
        </authorList>
    </citation>
    <scope>NUCLEOTIDE SEQUENCE [LARGE SCALE GENOMIC DNA]</scope>
    <source>
        <strain evidence="18 19">MPL</strain>
    </source>
</reference>
<dbReference type="InterPro" id="IPR001967">
    <property type="entry name" value="Peptidase_S11_N"/>
</dbReference>
<dbReference type="RefSeq" id="WP_009726090.1">
    <property type="nucleotide sequence ID" value="NZ_APHR01000026.1"/>
</dbReference>
<evidence type="ECO:0000256" key="8">
    <source>
        <dbReference type="ARBA" id="ARBA00022801"/>
    </source>
</evidence>
<keyword evidence="8" id="KW-0378">Hydrolase</keyword>